<evidence type="ECO:0000313" key="2">
    <source>
        <dbReference type="Proteomes" id="UP000242857"/>
    </source>
</evidence>
<name>A0A1M4SYF3_9GAMM</name>
<accession>A0A1M4SYF3</accession>
<protein>
    <submittedName>
        <fullName evidence="1">Uncharacterized protein</fullName>
    </submittedName>
</protein>
<reference evidence="2" key="1">
    <citation type="submission" date="2016-11" db="EMBL/GenBank/DDBJ databases">
        <authorList>
            <person name="Varghese N."/>
            <person name="Submissions S."/>
        </authorList>
    </citation>
    <scope>NUCLEOTIDE SEQUENCE [LARGE SCALE GENOMIC DNA]</scope>
    <source>
        <strain evidence="2">DSM 14834</strain>
    </source>
</reference>
<dbReference type="RefSeq" id="WP_143148763.1">
    <property type="nucleotide sequence ID" value="NZ_FQUK01000003.1"/>
</dbReference>
<dbReference type="Proteomes" id="UP000242857">
    <property type="component" value="Unassembled WGS sequence"/>
</dbReference>
<dbReference type="AlphaFoldDB" id="A0A1M4SYF3"/>
<sequence length="51" mass="5816">MNWVAIVLIVLGVWLALKVASALVKLLLWTVALLAVWWFIHPYLGLPLFPF</sequence>
<evidence type="ECO:0000313" key="1">
    <source>
        <dbReference type="EMBL" id="SHE37057.1"/>
    </source>
</evidence>
<dbReference type="EMBL" id="FQUK01000003">
    <property type="protein sequence ID" value="SHE37057.1"/>
    <property type="molecule type" value="Genomic_DNA"/>
</dbReference>
<organism evidence="1 2">
    <name type="scientific">Thermomonas hydrothermalis</name>
    <dbReference type="NCBI Taxonomy" id="213588"/>
    <lineage>
        <taxon>Bacteria</taxon>
        <taxon>Pseudomonadati</taxon>
        <taxon>Pseudomonadota</taxon>
        <taxon>Gammaproteobacteria</taxon>
        <taxon>Lysobacterales</taxon>
        <taxon>Lysobacteraceae</taxon>
        <taxon>Thermomonas</taxon>
    </lineage>
</organism>
<dbReference type="STRING" id="213588.SAMN02745204_00312"/>
<gene>
    <name evidence="1" type="ORF">SAMN02745204_00312</name>
</gene>
<proteinExistence type="predicted"/>
<keyword evidence="2" id="KW-1185">Reference proteome</keyword>